<proteinExistence type="predicted"/>
<evidence type="ECO:0000313" key="3">
    <source>
        <dbReference type="Proteomes" id="UP000316621"/>
    </source>
</evidence>
<dbReference type="Proteomes" id="UP000316621">
    <property type="component" value="Chromosome 2"/>
</dbReference>
<name>A0A4Y7IP39_PAPSO</name>
<dbReference type="Gramene" id="RZC50643">
    <property type="protein sequence ID" value="RZC50643"/>
    <property type="gene ID" value="C5167_019063"/>
</dbReference>
<organism evidence="2 3">
    <name type="scientific">Papaver somniferum</name>
    <name type="common">Opium poppy</name>
    <dbReference type="NCBI Taxonomy" id="3469"/>
    <lineage>
        <taxon>Eukaryota</taxon>
        <taxon>Viridiplantae</taxon>
        <taxon>Streptophyta</taxon>
        <taxon>Embryophyta</taxon>
        <taxon>Tracheophyta</taxon>
        <taxon>Spermatophyta</taxon>
        <taxon>Magnoliopsida</taxon>
        <taxon>Ranunculales</taxon>
        <taxon>Papaveraceae</taxon>
        <taxon>Papaveroideae</taxon>
        <taxon>Papaver</taxon>
    </lineage>
</organism>
<dbReference type="AlphaFoldDB" id="A0A4Y7IP39"/>
<feature type="region of interest" description="Disordered" evidence="1">
    <location>
        <begin position="84"/>
        <end position="103"/>
    </location>
</feature>
<protein>
    <submittedName>
        <fullName evidence="2">Uncharacterized protein</fullName>
    </submittedName>
</protein>
<reference evidence="2 3" key="1">
    <citation type="journal article" date="2018" name="Science">
        <title>The opium poppy genome and morphinan production.</title>
        <authorList>
            <person name="Guo L."/>
            <person name="Winzer T."/>
            <person name="Yang X."/>
            <person name="Li Y."/>
            <person name="Ning Z."/>
            <person name="He Z."/>
            <person name="Teodor R."/>
            <person name="Lu Y."/>
            <person name="Bowser T.A."/>
            <person name="Graham I.A."/>
            <person name="Ye K."/>
        </authorList>
    </citation>
    <scope>NUCLEOTIDE SEQUENCE [LARGE SCALE GENOMIC DNA]</scope>
    <source>
        <strain evidence="3">cv. HN1</strain>
        <tissue evidence="2">Leaves</tissue>
    </source>
</reference>
<evidence type="ECO:0000256" key="1">
    <source>
        <dbReference type="SAM" id="MobiDB-lite"/>
    </source>
</evidence>
<dbReference type="EMBL" id="CM010716">
    <property type="protein sequence ID" value="RZC50643.1"/>
    <property type="molecule type" value="Genomic_DNA"/>
</dbReference>
<accession>A0A4Y7IP39</accession>
<sequence>MERLVADSVSPLPIVISSSAHRTKKEKEKVNDIEMSSQQMPQILGISHLDEFPSISESLSRQACVAPGKIERKLVIPIGSPLPDVKSDMSVTTSSSYREESAS</sequence>
<gene>
    <name evidence="2" type="ORF">C5167_019063</name>
</gene>
<evidence type="ECO:0000313" key="2">
    <source>
        <dbReference type="EMBL" id="RZC50643.1"/>
    </source>
</evidence>
<keyword evidence="3" id="KW-1185">Reference proteome</keyword>